<accession>A0A1X0NUS3</accession>
<evidence type="ECO:0000256" key="3">
    <source>
        <dbReference type="SAM" id="SignalP"/>
    </source>
</evidence>
<reference evidence="4 5" key="1">
    <citation type="submission" date="2017-03" db="EMBL/GenBank/DDBJ databases">
        <title>An alternative strategy for trypanosome survival in the mammalian bloodstream revealed through genome and transcriptome analysis of the ubiquitous bovine parasite Trypanosoma (Megatrypanum) theileri.</title>
        <authorList>
            <person name="Kelly S."/>
            <person name="Ivens A."/>
            <person name="Mott A."/>
            <person name="O'Neill E."/>
            <person name="Emms D."/>
            <person name="Macleod O."/>
            <person name="Voorheis P."/>
            <person name="Matthews J."/>
            <person name="Matthews K."/>
            <person name="Carrington M."/>
        </authorList>
    </citation>
    <scope>NUCLEOTIDE SEQUENCE [LARGE SCALE GENOMIC DNA]</scope>
    <source>
        <strain evidence="4">Edinburgh</strain>
    </source>
</reference>
<name>A0A1X0NUS3_9TRYP</name>
<keyword evidence="3" id="KW-0732">Signal</keyword>
<dbReference type="RefSeq" id="XP_028882522.1">
    <property type="nucleotide sequence ID" value="XM_029026407.1"/>
</dbReference>
<feature type="compositionally biased region" description="Polar residues" evidence="1">
    <location>
        <begin position="312"/>
        <end position="326"/>
    </location>
</feature>
<feature type="compositionally biased region" description="Basic and acidic residues" evidence="1">
    <location>
        <begin position="366"/>
        <end position="437"/>
    </location>
</feature>
<organism evidence="4 5">
    <name type="scientific">Trypanosoma theileri</name>
    <dbReference type="NCBI Taxonomy" id="67003"/>
    <lineage>
        <taxon>Eukaryota</taxon>
        <taxon>Discoba</taxon>
        <taxon>Euglenozoa</taxon>
        <taxon>Kinetoplastea</taxon>
        <taxon>Metakinetoplastina</taxon>
        <taxon>Trypanosomatida</taxon>
        <taxon>Trypanosomatidae</taxon>
        <taxon>Trypanosoma</taxon>
    </lineage>
</organism>
<gene>
    <name evidence="4" type="ORF">TM35_000173280</name>
</gene>
<keyword evidence="2" id="KW-0472">Membrane</keyword>
<dbReference type="AlphaFoldDB" id="A0A1X0NUS3"/>
<comment type="caution">
    <text evidence="4">The sequence shown here is derived from an EMBL/GenBank/DDBJ whole genome shotgun (WGS) entry which is preliminary data.</text>
</comment>
<feature type="transmembrane region" description="Helical" evidence="2">
    <location>
        <begin position="449"/>
        <end position="469"/>
    </location>
</feature>
<dbReference type="VEuPathDB" id="TriTrypDB:TM35_000173280"/>
<feature type="compositionally biased region" description="Basic and acidic residues" evidence="1">
    <location>
        <begin position="336"/>
        <end position="353"/>
    </location>
</feature>
<dbReference type="GeneID" id="39986187"/>
<sequence>MSTMFIQLRRVVYLLVLLQWCVCAAYAGSETAVPVKEEEVNCMDGVVIKDLDHLTEYSSTIYEPLLKQAGKPLEAADDCLLTWRYDVNVCNESITRIADVVNTTVHFLYGVKKSKKPKVESLKEEKYRWLGLLSRAVGVELPDPQPIECGDPRVKEFMDNINKTVGEFNETVNNVSELVRNARVSRYFCGTHRQGLEFELEKWKRAVVDWFLDIAKKNSSKVCMNDTTREGVAKVVTTYNRIVTALDDISNASAGTQVCRVNAGVNWGKDLEELLGFLKDECRETYGEMLMPNVEKKEVAKEKDVRGVLKPETTSTHTGDSETGSRAQFIKGFNESTEKAKQRKIEEARRREEAERAAVEARIAAEERARKEEEAKKAAEEKARKEEEAKRVADEKARKEEEAKKAAEKARKEEEKARKVAERAAKEDEAKRAAAEKTKKKKDGSSSPALAHTSILLLVLLCVLGCSLMC</sequence>
<evidence type="ECO:0000313" key="4">
    <source>
        <dbReference type="EMBL" id="ORC88456.1"/>
    </source>
</evidence>
<dbReference type="STRING" id="67003.A0A1X0NUS3"/>
<feature type="chain" id="PRO_5010855841" evidence="3">
    <location>
        <begin position="28"/>
        <end position="470"/>
    </location>
</feature>
<feature type="signal peptide" evidence="3">
    <location>
        <begin position="1"/>
        <end position="27"/>
    </location>
</feature>
<keyword evidence="2" id="KW-1133">Transmembrane helix</keyword>
<dbReference type="EMBL" id="NBCO01000017">
    <property type="protein sequence ID" value="ORC88456.1"/>
    <property type="molecule type" value="Genomic_DNA"/>
</dbReference>
<evidence type="ECO:0000313" key="5">
    <source>
        <dbReference type="Proteomes" id="UP000192257"/>
    </source>
</evidence>
<evidence type="ECO:0000256" key="1">
    <source>
        <dbReference type="SAM" id="MobiDB-lite"/>
    </source>
</evidence>
<keyword evidence="2" id="KW-0812">Transmembrane</keyword>
<feature type="region of interest" description="Disordered" evidence="1">
    <location>
        <begin position="366"/>
        <end position="448"/>
    </location>
</feature>
<dbReference type="Proteomes" id="UP000192257">
    <property type="component" value="Unassembled WGS sequence"/>
</dbReference>
<evidence type="ECO:0000256" key="2">
    <source>
        <dbReference type="SAM" id="Phobius"/>
    </source>
</evidence>
<feature type="region of interest" description="Disordered" evidence="1">
    <location>
        <begin position="302"/>
        <end position="353"/>
    </location>
</feature>
<keyword evidence="5" id="KW-1185">Reference proteome</keyword>
<protein>
    <submittedName>
        <fullName evidence="4">Uncharacterized protein</fullName>
    </submittedName>
</protein>
<proteinExistence type="predicted"/>